<comment type="caution">
    <text evidence="2">The sequence shown here is derived from an EMBL/GenBank/DDBJ whole genome shotgun (WGS) entry which is preliminary data.</text>
</comment>
<feature type="compositionally biased region" description="Basic and acidic residues" evidence="1">
    <location>
        <begin position="21"/>
        <end position="34"/>
    </location>
</feature>
<organism evidence="2 3">
    <name type="scientific">Taxus chinensis</name>
    <name type="common">Chinese yew</name>
    <name type="synonym">Taxus wallichiana var. chinensis</name>
    <dbReference type="NCBI Taxonomy" id="29808"/>
    <lineage>
        <taxon>Eukaryota</taxon>
        <taxon>Viridiplantae</taxon>
        <taxon>Streptophyta</taxon>
        <taxon>Embryophyta</taxon>
        <taxon>Tracheophyta</taxon>
        <taxon>Spermatophyta</taxon>
        <taxon>Pinopsida</taxon>
        <taxon>Pinidae</taxon>
        <taxon>Conifers II</taxon>
        <taxon>Cupressales</taxon>
        <taxon>Taxaceae</taxon>
        <taxon>Taxus</taxon>
    </lineage>
</organism>
<proteinExistence type="predicted"/>
<dbReference type="AlphaFoldDB" id="A0AA38FK93"/>
<evidence type="ECO:0000256" key="1">
    <source>
        <dbReference type="SAM" id="MobiDB-lite"/>
    </source>
</evidence>
<dbReference type="Proteomes" id="UP000824469">
    <property type="component" value="Unassembled WGS sequence"/>
</dbReference>
<reference evidence="2 3" key="1">
    <citation type="journal article" date="2021" name="Nat. Plants">
        <title>The Taxus genome provides insights into paclitaxel biosynthesis.</title>
        <authorList>
            <person name="Xiong X."/>
            <person name="Gou J."/>
            <person name="Liao Q."/>
            <person name="Li Y."/>
            <person name="Zhou Q."/>
            <person name="Bi G."/>
            <person name="Li C."/>
            <person name="Du R."/>
            <person name="Wang X."/>
            <person name="Sun T."/>
            <person name="Guo L."/>
            <person name="Liang H."/>
            <person name="Lu P."/>
            <person name="Wu Y."/>
            <person name="Zhang Z."/>
            <person name="Ro D.K."/>
            <person name="Shang Y."/>
            <person name="Huang S."/>
            <person name="Yan J."/>
        </authorList>
    </citation>
    <scope>NUCLEOTIDE SEQUENCE [LARGE SCALE GENOMIC DNA]</scope>
    <source>
        <strain evidence="2">Ta-2019</strain>
    </source>
</reference>
<sequence>MRKNMATKRRKKQMAQNPKKIKLEKATLKPIREQGDDEERRDEKGYPEEETMQITDSDDQETAVEEEETTRHTTEEFEEEESPDEGGNDLEYTGKIESLEQSELTRVAYKFYKDDAWDKQIREEAATNYKAVEFDKFTGNRLNRGITRLEGMGTNTYPLPASPPPRIVFGSLWVVSETIYLHRQKLTAEYGKCMDRGIQEIWMQ</sequence>
<name>A0AA38FK93_TAXCH</name>
<accession>A0AA38FK93</accession>
<evidence type="ECO:0000313" key="2">
    <source>
        <dbReference type="EMBL" id="KAH9305471.1"/>
    </source>
</evidence>
<feature type="compositionally biased region" description="Basic residues" evidence="1">
    <location>
        <begin position="1"/>
        <end position="13"/>
    </location>
</feature>
<keyword evidence="3" id="KW-1185">Reference proteome</keyword>
<feature type="non-terminal residue" evidence="2">
    <location>
        <position position="204"/>
    </location>
</feature>
<feature type="compositionally biased region" description="Acidic residues" evidence="1">
    <location>
        <begin position="48"/>
        <end position="68"/>
    </location>
</feature>
<feature type="compositionally biased region" description="Acidic residues" evidence="1">
    <location>
        <begin position="76"/>
        <end position="88"/>
    </location>
</feature>
<evidence type="ECO:0000313" key="3">
    <source>
        <dbReference type="Proteomes" id="UP000824469"/>
    </source>
</evidence>
<feature type="region of interest" description="Disordered" evidence="1">
    <location>
        <begin position="1"/>
        <end position="91"/>
    </location>
</feature>
<gene>
    <name evidence="2" type="ORF">KI387_009875</name>
</gene>
<protein>
    <submittedName>
        <fullName evidence="2">Uncharacterized protein</fullName>
    </submittedName>
</protein>
<dbReference type="EMBL" id="JAHRHJ020000008">
    <property type="protein sequence ID" value="KAH9305471.1"/>
    <property type="molecule type" value="Genomic_DNA"/>
</dbReference>